<name>A0A822Y0V2_NELNU</name>
<comment type="caution">
    <text evidence="1">The sequence shown here is derived from an EMBL/GenBank/DDBJ whole genome shotgun (WGS) entry which is preliminary data.</text>
</comment>
<dbReference type="EMBL" id="DUZY01000001">
    <property type="protein sequence ID" value="DAD24876.1"/>
    <property type="molecule type" value="Genomic_DNA"/>
</dbReference>
<proteinExistence type="predicted"/>
<reference evidence="1 2" key="1">
    <citation type="journal article" date="2020" name="Mol. Biol. Evol.">
        <title>Distinct Expression and Methylation Patterns for Genes with Different Fates following a Single Whole-Genome Duplication in Flowering Plants.</title>
        <authorList>
            <person name="Shi T."/>
            <person name="Rahmani R.S."/>
            <person name="Gugger P.F."/>
            <person name="Wang M."/>
            <person name="Li H."/>
            <person name="Zhang Y."/>
            <person name="Li Z."/>
            <person name="Wang Q."/>
            <person name="Van de Peer Y."/>
            <person name="Marchal K."/>
            <person name="Chen J."/>
        </authorList>
    </citation>
    <scope>NUCLEOTIDE SEQUENCE [LARGE SCALE GENOMIC DNA]</scope>
    <source>
        <tissue evidence="1">Leaf</tissue>
    </source>
</reference>
<keyword evidence="2" id="KW-1185">Reference proteome</keyword>
<evidence type="ECO:0000313" key="2">
    <source>
        <dbReference type="Proteomes" id="UP000607653"/>
    </source>
</evidence>
<protein>
    <submittedName>
        <fullName evidence="1">Uncharacterized protein</fullName>
    </submittedName>
</protein>
<gene>
    <name evidence="1" type="ORF">HUJ06_026340</name>
</gene>
<sequence length="117" mass="12880">MEKLEKIYLLPHSHMPRPISFLTPTCLVHSTGTRYSSSSSSSHASSSVWFRWAPVSQAATAKSCSSSSQEIKNVAAELLLPVIEGIRLPLLRAAAVVKREEEIETVNVAGSRMREEK</sequence>
<dbReference type="AlphaFoldDB" id="A0A822Y0V2"/>
<accession>A0A822Y0V2</accession>
<dbReference type="Proteomes" id="UP000607653">
    <property type="component" value="Unassembled WGS sequence"/>
</dbReference>
<organism evidence="1 2">
    <name type="scientific">Nelumbo nucifera</name>
    <name type="common">Sacred lotus</name>
    <dbReference type="NCBI Taxonomy" id="4432"/>
    <lineage>
        <taxon>Eukaryota</taxon>
        <taxon>Viridiplantae</taxon>
        <taxon>Streptophyta</taxon>
        <taxon>Embryophyta</taxon>
        <taxon>Tracheophyta</taxon>
        <taxon>Spermatophyta</taxon>
        <taxon>Magnoliopsida</taxon>
        <taxon>Proteales</taxon>
        <taxon>Nelumbonaceae</taxon>
        <taxon>Nelumbo</taxon>
    </lineage>
</organism>
<evidence type="ECO:0000313" key="1">
    <source>
        <dbReference type="EMBL" id="DAD24876.1"/>
    </source>
</evidence>